<dbReference type="FunFam" id="1.10.287.810:FF:000001">
    <property type="entry name" value="mitochondrial import inner membrane translocase subunit TIM13"/>
    <property type="match status" value="1"/>
</dbReference>
<organism evidence="14 15">
    <name type="scientific">Papiliotrema laurentii</name>
    <name type="common">Cryptococcus laurentii</name>
    <dbReference type="NCBI Taxonomy" id="5418"/>
    <lineage>
        <taxon>Eukaryota</taxon>
        <taxon>Fungi</taxon>
        <taxon>Dikarya</taxon>
        <taxon>Basidiomycota</taxon>
        <taxon>Agaricomycotina</taxon>
        <taxon>Tremellomycetes</taxon>
        <taxon>Tremellales</taxon>
        <taxon>Rhynchogastremaceae</taxon>
        <taxon>Papiliotrema</taxon>
    </lineage>
</organism>
<dbReference type="Pfam" id="PF02953">
    <property type="entry name" value="zf-Tim10_DDP"/>
    <property type="match status" value="1"/>
</dbReference>
<keyword evidence="11 12" id="KW-0143">Chaperone</keyword>
<evidence type="ECO:0000256" key="5">
    <source>
        <dbReference type="ARBA" id="ARBA00022792"/>
    </source>
</evidence>
<proteinExistence type="inferred from homology"/>
<keyword evidence="4" id="KW-0479">Metal-binding</keyword>
<keyword evidence="8 12" id="KW-0811">Translocation</keyword>
<comment type="caution">
    <text evidence="14">The sequence shown here is derived from an EMBL/GenBank/DDBJ whole genome shotgun (WGS) entry which is preliminary data.</text>
</comment>
<keyword evidence="5 12" id="KW-0472">Membrane</keyword>
<keyword evidence="9 12" id="KW-0496">Mitochondrion</keyword>
<dbReference type="GO" id="GO:0042719">
    <property type="term" value="C:mitochondrial intermembrane space chaperone complex"/>
    <property type="evidence" value="ECO:0007669"/>
    <property type="project" value="UniProtKB-ARBA"/>
</dbReference>
<dbReference type="GO" id="GO:0046872">
    <property type="term" value="F:metal ion binding"/>
    <property type="evidence" value="ECO:0007669"/>
    <property type="project" value="UniProtKB-KW"/>
</dbReference>
<evidence type="ECO:0000313" key="15">
    <source>
        <dbReference type="Proteomes" id="UP001182556"/>
    </source>
</evidence>
<evidence type="ECO:0000256" key="8">
    <source>
        <dbReference type="ARBA" id="ARBA00023010"/>
    </source>
</evidence>
<evidence type="ECO:0000259" key="13">
    <source>
        <dbReference type="Pfam" id="PF02953"/>
    </source>
</evidence>
<comment type="similarity">
    <text evidence="2 12">Belongs to the small Tim family.</text>
</comment>
<evidence type="ECO:0000313" key="14">
    <source>
        <dbReference type="EMBL" id="KAK1923615.1"/>
    </source>
</evidence>
<dbReference type="GO" id="GO:0015031">
    <property type="term" value="P:protein transport"/>
    <property type="evidence" value="ECO:0007669"/>
    <property type="project" value="UniProtKB-KW"/>
</dbReference>
<sequence length="90" mass="10218">MNQRKEQMKQQIQQELAVANAQQLINKINENCFEKCVKQPGASLSSSEEQCLSRCMTLYSAAFDQISQKYIARVFRERGAAGNDIKIDMA</sequence>
<evidence type="ECO:0000256" key="1">
    <source>
        <dbReference type="ARBA" id="ARBA00004137"/>
    </source>
</evidence>
<keyword evidence="5 12" id="KW-0999">Mitochondrion inner membrane</keyword>
<evidence type="ECO:0000256" key="3">
    <source>
        <dbReference type="ARBA" id="ARBA00022448"/>
    </source>
</evidence>
<comment type="domain">
    <text evidence="12">The twin CX3C motif contains 4 conserved Cys residues that form 2 disulfide bonds in the mitochondrial intermembrane space.</text>
</comment>
<accession>A0AAD9CXZ4</accession>
<evidence type="ECO:0000256" key="11">
    <source>
        <dbReference type="ARBA" id="ARBA00023186"/>
    </source>
</evidence>
<dbReference type="EMBL" id="JAODAN010000006">
    <property type="protein sequence ID" value="KAK1923615.1"/>
    <property type="molecule type" value="Genomic_DNA"/>
</dbReference>
<keyword evidence="10 12" id="KW-1015">Disulfide bond</keyword>
<feature type="domain" description="Tim10-like" evidence="13">
    <location>
        <begin position="10"/>
        <end position="71"/>
    </location>
</feature>
<keyword evidence="7 12" id="KW-0653">Protein transport</keyword>
<keyword evidence="15" id="KW-1185">Reference proteome</keyword>
<evidence type="ECO:0000256" key="12">
    <source>
        <dbReference type="RuleBase" id="RU367043"/>
    </source>
</evidence>
<gene>
    <name evidence="14" type="ORF">DB88DRAFT_491824</name>
</gene>
<protein>
    <recommendedName>
        <fullName evidence="12">Mitochondrial import inner membrane translocase subunit</fullName>
    </recommendedName>
</protein>
<evidence type="ECO:0000256" key="7">
    <source>
        <dbReference type="ARBA" id="ARBA00022927"/>
    </source>
</evidence>
<evidence type="ECO:0000256" key="4">
    <source>
        <dbReference type="ARBA" id="ARBA00022723"/>
    </source>
</evidence>
<name>A0AAD9CXZ4_PAPLA</name>
<keyword evidence="3 12" id="KW-0813">Transport</keyword>
<evidence type="ECO:0000256" key="10">
    <source>
        <dbReference type="ARBA" id="ARBA00023157"/>
    </source>
</evidence>
<comment type="subcellular location">
    <subcellularLocation>
        <location evidence="1 12">Mitochondrion inner membrane</location>
        <topology evidence="1 12">Peripheral membrane protein</topology>
        <orientation evidence="1 12">Intermembrane side</orientation>
    </subcellularLocation>
</comment>
<dbReference type="InterPro" id="IPR004217">
    <property type="entry name" value="Tim10-like"/>
</dbReference>
<keyword evidence="6" id="KW-0862">Zinc</keyword>
<dbReference type="Gene3D" id="1.10.287.810">
    <property type="entry name" value="Mitochondrial import inner membrane translocase subunit tim13 like domains"/>
    <property type="match status" value="1"/>
</dbReference>
<evidence type="ECO:0000256" key="9">
    <source>
        <dbReference type="ARBA" id="ARBA00023128"/>
    </source>
</evidence>
<dbReference type="Proteomes" id="UP001182556">
    <property type="component" value="Unassembled WGS sequence"/>
</dbReference>
<comment type="subunit">
    <text evidence="12">Heterohexamer.</text>
</comment>
<dbReference type="GO" id="GO:0005743">
    <property type="term" value="C:mitochondrial inner membrane"/>
    <property type="evidence" value="ECO:0007669"/>
    <property type="project" value="UniProtKB-SubCell"/>
</dbReference>
<comment type="function">
    <text evidence="12">Mitochondrial intermembrane chaperone that participates in the import and insertion of some multi-pass transmembrane proteins into the mitochondrial inner membrane. Also required for the transfer of beta-barrel precursors from the TOM complex to the sorting and assembly machinery (SAM complex) of the outer membrane. Acts as a chaperone-like protein that protects the hydrophobic precursors from aggregation and guide them through the mitochondrial intermembrane space.</text>
</comment>
<evidence type="ECO:0000256" key="6">
    <source>
        <dbReference type="ARBA" id="ARBA00022833"/>
    </source>
</evidence>
<evidence type="ECO:0000256" key="2">
    <source>
        <dbReference type="ARBA" id="ARBA00006720"/>
    </source>
</evidence>
<reference evidence="14" key="1">
    <citation type="submission" date="2023-02" db="EMBL/GenBank/DDBJ databases">
        <title>Identification and recombinant expression of a fungal hydrolase from Papiliotrema laurentii that hydrolyzes apple cutin and clears colloidal polyester polyurethane.</title>
        <authorList>
            <consortium name="DOE Joint Genome Institute"/>
            <person name="Roman V.A."/>
            <person name="Bojanowski C."/>
            <person name="Crable B.R."/>
            <person name="Wagner D.N."/>
            <person name="Hung C.S."/>
            <person name="Nadeau L.J."/>
            <person name="Schratz L."/>
            <person name="Haridas S."/>
            <person name="Pangilinan J."/>
            <person name="Lipzen A."/>
            <person name="Na H."/>
            <person name="Yan M."/>
            <person name="Ng V."/>
            <person name="Grigoriev I.V."/>
            <person name="Spatafora J.W."/>
            <person name="Barlow D."/>
            <person name="Biffinger J."/>
            <person name="Kelley-Loughnane N."/>
            <person name="Varaljay V.A."/>
            <person name="Crookes-Goodson W.J."/>
        </authorList>
    </citation>
    <scope>NUCLEOTIDE SEQUENCE</scope>
    <source>
        <strain evidence="14">5307AH</strain>
    </source>
</reference>
<dbReference type="GO" id="GO:0045039">
    <property type="term" value="P:protein insertion into mitochondrial inner membrane"/>
    <property type="evidence" value="ECO:0007669"/>
    <property type="project" value="UniProtKB-ARBA"/>
</dbReference>
<dbReference type="InterPro" id="IPR035427">
    <property type="entry name" value="Tim10-like_dom_sf"/>
</dbReference>
<dbReference type="AlphaFoldDB" id="A0AAD9CXZ4"/>
<dbReference type="SUPFAM" id="SSF144122">
    <property type="entry name" value="Tim10-like"/>
    <property type="match status" value="1"/>
</dbReference>